<reference evidence="1" key="1">
    <citation type="journal article" date="2015" name="Nature">
        <title>Complex archaea that bridge the gap between prokaryotes and eukaryotes.</title>
        <authorList>
            <person name="Spang A."/>
            <person name="Saw J.H."/>
            <person name="Jorgensen S.L."/>
            <person name="Zaremba-Niedzwiedzka K."/>
            <person name="Martijn J."/>
            <person name="Lind A.E."/>
            <person name="van Eijk R."/>
            <person name="Schleper C."/>
            <person name="Guy L."/>
            <person name="Ettema T.J."/>
        </authorList>
    </citation>
    <scope>NUCLEOTIDE SEQUENCE</scope>
</reference>
<sequence>MVKHKSDKFTYIVARTAEHAVSALGFPFDTEVRPATKNELSNYVTSQTRPVWAVKIPIGQQCRIKQNTTNSVK</sequence>
<organism evidence="1">
    <name type="scientific">marine sediment metagenome</name>
    <dbReference type="NCBI Taxonomy" id="412755"/>
    <lineage>
        <taxon>unclassified sequences</taxon>
        <taxon>metagenomes</taxon>
        <taxon>ecological metagenomes</taxon>
    </lineage>
</organism>
<dbReference type="EMBL" id="LAZR01012588">
    <property type="protein sequence ID" value="KKM26035.1"/>
    <property type="molecule type" value="Genomic_DNA"/>
</dbReference>
<dbReference type="AlphaFoldDB" id="A0A0F9LF15"/>
<name>A0A0F9LF15_9ZZZZ</name>
<protein>
    <submittedName>
        <fullName evidence="1">Uncharacterized protein</fullName>
    </submittedName>
</protein>
<accession>A0A0F9LF15</accession>
<proteinExistence type="predicted"/>
<gene>
    <name evidence="1" type="ORF">LCGC14_1588900</name>
</gene>
<comment type="caution">
    <text evidence="1">The sequence shown here is derived from an EMBL/GenBank/DDBJ whole genome shotgun (WGS) entry which is preliminary data.</text>
</comment>
<evidence type="ECO:0000313" key="1">
    <source>
        <dbReference type="EMBL" id="KKM26035.1"/>
    </source>
</evidence>